<dbReference type="RefSeq" id="WP_014267787.1">
    <property type="nucleotide sequence ID" value="NC_016631.1"/>
</dbReference>
<feature type="compositionally biased region" description="Polar residues" evidence="1">
    <location>
        <begin position="162"/>
        <end position="182"/>
    </location>
</feature>
<keyword evidence="2" id="KW-1133">Transmembrane helix</keyword>
<proteinExistence type="predicted"/>
<evidence type="ECO:0000256" key="2">
    <source>
        <dbReference type="SAM" id="Phobius"/>
    </source>
</evidence>
<feature type="transmembrane region" description="Helical" evidence="2">
    <location>
        <begin position="55"/>
        <end position="74"/>
    </location>
</feature>
<feature type="transmembrane region" description="Helical" evidence="2">
    <location>
        <begin position="22"/>
        <end position="43"/>
    </location>
</feature>
<evidence type="ECO:0000313" key="4">
    <source>
        <dbReference type="Proteomes" id="UP000007113"/>
    </source>
</evidence>
<dbReference type="Proteomes" id="UP000007113">
    <property type="component" value="Chromosome"/>
</dbReference>
<sequence>MGPDLQIVQNTSHHLRVSSPQMFFWSGTYLTLAFEVVASFTVYRLLPPRAASTRGILLIGSFGLVLVLLFALGWTNTLDINWDAGTVTSTNRFLTGFETTYALATGDLDRAFIDYDRMGPRVALHLRNGANTLPLGRISMYKPSQMTVVEAINDGLHGRTPAQPSDSSDSPTGNPYFNNSGPEQMMQQEREFERNLKPQQQEKH</sequence>
<accession>G8NWM9</accession>
<feature type="compositionally biased region" description="Basic and acidic residues" evidence="1">
    <location>
        <begin position="188"/>
        <end position="204"/>
    </location>
</feature>
<dbReference type="HOGENOM" id="CLU_1341682_0_0_0"/>
<name>G8NWM9_GRAMM</name>
<organism evidence="3 4">
    <name type="scientific">Granulicella mallensis (strain ATCC BAA-1857 / DSM 23137 / MP5ACTX8)</name>
    <dbReference type="NCBI Taxonomy" id="682795"/>
    <lineage>
        <taxon>Bacteria</taxon>
        <taxon>Pseudomonadati</taxon>
        <taxon>Acidobacteriota</taxon>
        <taxon>Terriglobia</taxon>
        <taxon>Terriglobales</taxon>
        <taxon>Acidobacteriaceae</taxon>
        <taxon>Granulicella</taxon>
    </lineage>
</organism>
<protein>
    <submittedName>
        <fullName evidence="3">Uncharacterized protein</fullName>
    </submittedName>
</protein>
<keyword evidence="2" id="KW-0812">Transmembrane</keyword>
<gene>
    <name evidence="3" type="ordered locus">AciX8_4646</name>
</gene>
<dbReference type="KEGG" id="gma:AciX8_4646"/>
<dbReference type="EMBL" id="CP003130">
    <property type="protein sequence ID" value="AEU38916.1"/>
    <property type="molecule type" value="Genomic_DNA"/>
</dbReference>
<feature type="region of interest" description="Disordered" evidence="1">
    <location>
        <begin position="156"/>
        <end position="204"/>
    </location>
</feature>
<dbReference type="AlphaFoldDB" id="G8NWM9"/>
<evidence type="ECO:0000313" key="3">
    <source>
        <dbReference type="EMBL" id="AEU38916.1"/>
    </source>
</evidence>
<dbReference type="OrthoDB" id="9842569at2"/>
<keyword evidence="2" id="KW-0472">Membrane</keyword>
<dbReference type="STRING" id="682795.AciX8_4646"/>
<keyword evidence="4" id="KW-1185">Reference proteome</keyword>
<reference evidence="3 4" key="1">
    <citation type="submission" date="2011-11" db="EMBL/GenBank/DDBJ databases">
        <title>Complete sequence of Granulicella mallensis MP5ACTX8.</title>
        <authorList>
            <consortium name="US DOE Joint Genome Institute"/>
            <person name="Lucas S."/>
            <person name="Copeland A."/>
            <person name="Lapidus A."/>
            <person name="Cheng J.-F."/>
            <person name="Goodwin L."/>
            <person name="Pitluck S."/>
            <person name="Peters L."/>
            <person name="Lu M."/>
            <person name="Detter J.C."/>
            <person name="Han C."/>
            <person name="Tapia R."/>
            <person name="Land M."/>
            <person name="Hauser L."/>
            <person name="Kyrpides N."/>
            <person name="Ivanova N."/>
            <person name="Mikhailova N."/>
            <person name="Pagani I."/>
            <person name="Rawat S."/>
            <person name="Mannisto M."/>
            <person name="Haggblom M."/>
            <person name="Woyke T."/>
        </authorList>
    </citation>
    <scope>NUCLEOTIDE SEQUENCE [LARGE SCALE GENOMIC DNA]</scope>
    <source>
        <strain evidence="4">ATCC BAA-1857 / DSM 23137 / MP5ACTX8</strain>
    </source>
</reference>
<evidence type="ECO:0000256" key="1">
    <source>
        <dbReference type="SAM" id="MobiDB-lite"/>
    </source>
</evidence>